<comment type="caution">
    <text evidence="1">The sequence shown here is derived from an EMBL/GenBank/DDBJ whole genome shotgun (WGS) entry which is preliminary data.</text>
</comment>
<dbReference type="Proteomes" id="UP000309550">
    <property type="component" value="Unassembled WGS sequence"/>
</dbReference>
<gene>
    <name evidence="1" type="ORF">FDT80_01860</name>
</gene>
<evidence type="ECO:0000313" key="2">
    <source>
        <dbReference type="Proteomes" id="UP000309550"/>
    </source>
</evidence>
<name>A0A5S3PIY5_9RHOB</name>
<dbReference type="EMBL" id="VANS01000001">
    <property type="protein sequence ID" value="TMM54364.1"/>
    <property type="molecule type" value="Genomic_DNA"/>
</dbReference>
<reference evidence="1 2" key="1">
    <citation type="submission" date="2019-05" db="EMBL/GenBank/DDBJ databases">
        <title>Sulfitobacter sabulilitoris sp. nov., isolated from a marine sand.</title>
        <authorList>
            <person name="Yoon J.-H."/>
        </authorList>
    </citation>
    <scope>NUCLEOTIDE SEQUENCE [LARGE SCALE GENOMIC DNA]</scope>
    <source>
        <strain evidence="1 2">HSMS-29</strain>
    </source>
</reference>
<protein>
    <submittedName>
        <fullName evidence="1">Uncharacterized protein</fullName>
    </submittedName>
</protein>
<dbReference type="OrthoDB" id="7746116at2"/>
<organism evidence="1 2">
    <name type="scientific">Sulfitobacter sabulilitoris</name>
    <dbReference type="NCBI Taxonomy" id="2562655"/>
    <lineage>
        <taxon>Bacteria</taxon>
        <taxon>Pseudomonadati</taxon>
        <taxon>Pseudomonadota</taxon>
        <taxon>Alphaproteobacteria</taxon>
        <taxon>Rhodobacterales</taxon>
        <taxon>Roseobacteraceae</taxon>
        <taxon>Sulfitobacter</taxon>
    </lineage>
</organism>
<keyword evidence="2" id="KW-1185">Reference proteome</keyword>
<sequence>MTEETADAVDATAEADATVDAQGTEATAEVTADASADVTAEEALTVESFDMEKVAEMIENSDLGAMEKTLLANGLQAAQDNPELLEAFLTRAREALGMPAN</sequence>
<proteinExistence type="predicted"/>
<accession>A0A5S3PIY5</accession>
<dbReference type="AlphaFoldDB" id="A0A5S3PIY5"/>
<evidence type="ECO:0000313" key="1">
    <source>
        <dbReference type="EMBL" id="TMM54364.1"/>
    </source>
</evidence>